<organism evidence="3 4">
    <name type="scientific">Colletotrichum kahawae</name>
    <name type="common">Coffee berry disease fungus</name>
    <dbReference type="NCBI Taxonomy" id="34407"/>
    <lineage>
        <taxon>Eukaryota</taxon>
        <taxon>Fungi</taxon>
        <taxon>Dikarya</taxon>
        <taxon>Ascomycota</taxon>
        <taxon>Pezizomycotina</taxon>
        <taxon>Sordariomycetes</taxon>
        <taxon>Hypocreomycetidae</taxon>
        <taxon>Glomerellales</taxon>
        <taxon>Glomerellaceae</taxon>
        <taxon>Colletotrichum</taxon>
        <taxon>Colletotrichum gloeosporioides species complex</taxon>
    </lineage>
</organism>
<dbReference type="AlphaFoldDB" id="A0AAD9YSZ5"/>
<feature type="signal peptide" evidence="1">
    <location>
        <begin position="1"/>
        <end position="16"/>
    </location>
</feature>
<feature type="domain" description="NTF2-like" evidence="2">
    <location>
        <begin position="44"/>
        <end position="183"/>
    </location>
</feature>
<sequence length="195" mass="21724">MARRLFFVLLLSIATGFSVDFKWKDFLQQQHQQAPLLSSSKPACLSPEDGWQLATDFQALIRNYSAAAADRLVAPEVVARCDGMNLLAGKPLGALTYRDRDELKAALERQSRRPTPVTLQTVDVVTCDMIVLKWTAAFGEAKLPVRGIQILTVEKGGPVRNWSIKTIDTEFNSLAYLANLGGTYTMPDDRPDFQY</sequence>
<protein>
    <recommendedName>
        <fullName evidence="2">NTF2-like domain-containing protein</fullName>
    </recommendedName>
</protein>
<proteinExistence type="predicted"/>
<gene>
    <name evidence="3" type="ORF">CKAH01_12163</name>
</gene>
<keyword evidence="4" id="KW-1185">Reference proteome</keyword>
<accession>A0AAD9YSZ5</accession>
<dbReference type="Pfam" id="PF26534">
    <property type="entry name" value="NTF2_7"/>
    <property type="match status" value="1"/>
</dbReference>
<evidence type="ECO:0000313" key="4">
    <source>
        <dbReference type="Proteomes" id="UP001281614"/>
    </source>
</evidence>
<reference evidence="3" key="1">
    <citation type="submission" date="2023-02" db="EMBL/GenBank/DDBJ databases">
        <title>Colletotrichum kahawae CIFC_Que2 genome sequencing and assembly.</title>
        <authorList>
            <person name="Baroncelli R."/>
        </authorList>
    </citation>
    <scope>NUCLEOTIDE SEQUENCE</scope>
    <source>
        <strain evidence="3">CIFC_Que2</strain>
    </source>
</reference>
<dbReference type="InterPro" id="IPR058645">
    <property type="entry name" value="NTF2-like_dom_7"/>
</dbReference>
<evidence type="ECO:0000256" key="1">
    <source>
        <dbReference type="SAM" id="SignalP"/>
    </source>
</evidence>
<evidence type="ECO:0000313" key="3">
    <source>
        <dbReference type="EMBL" id="KAK2777197.1"/>
    </source>
</evidence>
<keyword evidence="1" id="KW-0732">Signal</keyword>
<name>A0AAD9YSZ5_COLKA</name>
<comment type="caution">
    <text evidence="3">The sequence shown here is derived from an EMBL/GenBank/DDBJ whole genome shotgun (WGS) entry which is preliminary data.</text>
</comment>
<feature type="chain" id="PRO_5042048715" description="NTF2-like domain-containing protein" evidence="1">
    <location>
        <begin position="17"/>
        <end position="195"/>
    </location>
</feature>
<dbReference type="Proteomes" id="UP001281614">
    <property type="component" value="Unassembled WGS sequence"/>
</dbReference>
<dbReference type="Gene3D" id="3.10.450.50">
    <property type="match status" value="1"/>
</dbReference>
<dbReference type="EMBL" id="VYYT01000021">
    <property type="protein sequence ID" value="KAK2777197.1"/>
    <property type="molecule type" value="Genomic_DNA"/>
</dbReference>
<evidence type="ECO:0000259" key="2">
    <source>
        <dbReference type="Pfam" id="PF26534"/>
    </source>
</evidence>